<organism evidence="2 3">
    <name type="scientific">Rhizopus oryzae</name>
    <name type="common">Mucormycosis agent</name>
    <name type="synonym">Rhizopus arrhizus var. delemar</name>
    <dbReference type="NCBI Taxonomy" id="64495"/>
    <lineage>
        <taxon>Eukaryota</taxon>
        <taxon>Fungi</taxon>
        <taxon>Fungi incertae sedis</taxon>
        <taxon>Mucoromycota</taxon>
        <taxon>Mucoromycotina</taxon>
        <taxon>Mucoromycetes</taxon>
        <taxon>Mucorales</taxon>
        <taxon>Mucorineae</taxon>
        <taxon>Rhizopodaceae</taxon>
        <taxon>Rhizopus</taxon>
    </lineage>
</organism>
<accession>A0A9P7BWN3</accession>
<reference evidence="2" key="1">
    <citation type="journal article" date="2020" name="Microb. Genom.">
        <title>Genetic diversity of clinical and environmental Mucorales isolates obtained from an investigation of mucormycosis cases among solid organ transplant recipients.</title>
        <authorList>
            <person name="Nguyen M.H."/>
            <person name="Kaul D."/>
            <person name="Muto C."/>
            <person name="Cheng S.J."/>
            <person name="Richter R.A."/>
            <person name="Bruno V.M."/>
            <person name="Liu G."/>
            <person name="Beyhan S."/>
            <person name="Sundermann A.J."/>
            <person name="Mounaud S."/>
            <person name="Pasculle A.W."/>
            <person name="Nierman W.C."/>
            <person name="Driscoll E."/>
            <person name="Cumbie R."/>
            <person name="Clancy C.J."/>
            <person name="Dupont C.L."/>
        </authorList>
    </citation>
    <scope>NUCLEOTIDE SEQUENCE</scope>
    <source>
        <strain evidence="2">GL11</strain>
    </source>
</reference>
<keyword evidence="3" id="KW-1185">Reference proteome</keyword>
<feature type="domain" description="Reverse transcriptase" evidence="1">
    <location>
        <begin position="5"/>
        <end position="101"/>
    </location>
</feature>
<name>A0A9P7BWN3_RHIOR</name>
<evidence type="ECO:0000313" key="2">
    <source>
        <dbReference type="EMBL" id="KAG1313797.1"/>
    </source>
</evidence>
<dbReference type="Pfam" id="PF00078">
    <property type="entry name" value="RVT_1"/>
    <property type="match status" value="1"/>
</dbReference>
<dbReference type="EMBL" id="JAANQT010000162">
    <property type="protein sequence ID" value="KAG1313797.1"/>
    <property type="molecule type" value="Genomic_DNA"/>
</dbReference>
<dbReference type="Proteomes" id="UP000716291">
    <property type="component" value="Unassembled WGS sequence"/>
</dbReference>
<sequence length="149" mass="16119">MCSYCDRRNSYSFVTFLDIKAVYDTVNRHIIWKSMFTSSAPFCLISLLANHFDDISVSVLLQNNVSTPFPPSTCVLQGSVPSPHLYSIYINKLPALLHSTASSSTILVLILSPSGPPDPGSMAPPGFSFGPSFFPSSPSPSQRLSILCG</sequence>
<dbReference type="InterPro" id="IPR000477">
    <property type="entry name" value="RT_dom"/>
</dbReference>
<dbReference type="AlphaFoldDB" id="A0A9P7BWN3"/>
<evidence type="ECO:0000259" key="1">
    <source>
        <dbReference type="Pfam" id="PF00078"/>
    </source>
</evidence>
<comment type="caution">
    <text evidence="2">The sequence shown here is derived from an EMBL/GenBank/DDBJ whole genome shotgun (WGS) entry which is preliminary data.</text>
</comment>
<proteinExistence type="predicted"/>
<protein>
    <recommendedName>
        <fullName evidence="1">Reverse transcriptase domain-containing protein</fullName>
    </recommendedName>
</protein>
<gene>
    <name evidence="2" type="ORF">G6F64_001966</name>
</gene>
<evidence type="ECO:0000313" key="3">
    <source>
        <dbReference type="Proteomes" id="UP000716291"/>
    </source>
</evidence>